<evidence type="ECO:0000256" key="3">
    <source>
        <dbReference type="ARBA" id="ARBA00022989"/>
    </source>
</evidence>
<evidence type="ECO:0000256" key="1">
    <source>
        <dbReference type="ARBA" id="ARBA00004141"/>
    </source>
</evidence>
<feature type="compositionally biased region" description="Basic residues" evidence="5">
    <location>
        <begin position="339"/>
        <end position="350"/>
    </location>
</feature>
<comment type="subcellular location">
    <subcellularLocation>
        <location evidence="1">Membrane</location>
        <topology evidence="1">Multi-pass membrane protein</topology>
    </subcellularLocation>
</comment>
<feature type="region of interest" description="Disordered" evidence="5">
    <location>
        <begin position="313"/>
        <end position="358"/>
    </location>
</feature>
<feature type="transmembrane region" description="Helical" evidence="6">
    <location>
        <begin position="104"/>
        <end position="125"/>
    </location>
</feature>
<dbReference type="AlphaFoldDB" id="A0A8J1XX84"/>
<evidence type="ECO:0000256" key="6">
    <source>
        <dbReference type="SAM" id="Phobius"/>
    </source>
</evidence>
<organism evidence="7 8">
    <name type="scientific">Owenia fusiformis</name>
    <name type="common">Polychaete worm</name>
    <dbReference type="NCBI Taxonomy" id="6347"/>
    <lineage>
        <taxon>Eukaryota</taxon>
        <taxon>Metazoa</taxon>
        <taxon>Spiralia</taxon>
        <taxon>Lophotrochozoa</taxon>
        <taxon>Annelida</taxon>
        <taxon>Polychaeta</taxon>
        <taxon>Sedentaria</taxon>
        <taxon>Canalipalpata</taxon>
        <taxon>Sabellida</taxon>
        <taxon>Oweniida</taxon>
        <taxon>Oweniidae</taxon>
        <taxon>Owenia</taxon>
    </lineage>
</organism>
<dbReference type="GO" id="GO:0005886">
    <property type="term" value="C:plasma membrane"/>
    <property type="evidence" value="ECO:0007669"/>
    <property type="project" value="TreeGrafter"/>
</dbReference>
<dbReference type="OrthoDB" id="9836210at2759"/>
<dbReference type="EMBL" id="CAIIXF020000008">
    <property type="protein sequence ID" value="CAH1791378.1"/>
    <property type="molecule type" value="Genomic_DNA"/>
</dbReference>
<dbReference type="InterPro" id="IPR008952">
    <property type="entry name" value="Tetraspanin_EC2_sf"/>
</dbReference>
<protein>
    <submittedName>
        <fullName evidence="7">Uncharacterized protein</fullName>
    </submittedName>
</protein>
<dbReference type="PRINTS" id="PR00218">
    <property type="entry name" value="PERIPHERNRDS"/>
</dbReference>
<keyword evidence="4 6" id="KW-0472">Membrane</keyword>
<comment type="caution">
    <text evidence="7">The sequence shown here is derived from an EMBL/GenBank/DDBJ whole genome shotgun (WGS) entry which is preliminary data.</text>
</comment>
<dbReference type="Gene3D" id="1.10.1450.10">
    <property type="entry name" value="Tetraspanin"/>
    <property type="match status" value="1"/>
</dbReference>
<feature type="compositionally biased region" description="Basic and acidic residues" evidence="5">
    <location>
        <begin position="313"/>
        <end position="323"/>
    </location>
</feature>
<evidence type="ECO:0000256" key="4">
    <source>
        <dbReference type="ARBA" id="ARBA00023136"/>
    </source>
</evidence>
<evidence type="ECO:0000313" key="7">
    <source>
        <dbReference type="EMBL" id="CAH1791378.1"/>
    </source>
</evidence>
<proteinExistence type="predicted"/>
<feature type="compositionally biased region" description="Low complexity" evidence="5">
    <location>
        <begin position="404"/>
        <end position="417"/>
    </location>
</feature>
<feature type="transmembrane region" description="Helical" evidence="6">
    <location>
        <begin position="254"/>
        <end position="275"/>
    </location>
</feature>
<dbReference type="InterPro" id="IPR000830">
    <property type="entry name" value="Peripherin/rom-1"/>
</dbReference>
<dbReference type="Pfam" id="PF00335">
    <property type="entry name" value="Tetraspanin"/>
    <property type="match status" value="1"/>
</dbReference>
<evidence type="ECO:0000256" key="5">
    <source>
        <dbReference type="SAM" id="MobiDB-lite"/>
    </source>
</evidence>
<dbReference type="Proteomes" id="UP000749559">
    <property type="component" value="Unassembled WGS sequence"/>
</dbReference>
<dbReference type="PANTHER" id="PTHR19282:SF544">
    <property type="entry name" value="TETRASPANIN"/>
    <property type="match status" value="1"/>
</dbReference>
<feature type="compositionally biased region" description="Low complexity" evidence="5">
    <location>
        <begin position="326"/>
        <end position="338"/>
    </location>
</feature>
<reference evidence="7" key="1">
    <citation type="submission" date="2022-03" db="EMBL/GenBank/DDBJ databases">
        <authorList>
            <person name="Martin C."/>
        </authorList>
    </citation>
    <scope>NUCLEOTIDE SEQUENCE</scope>
</reference>
<accession>A0A8J1XX84</accession>
<keyword evidence="2 6" id="KW-0812">Transmembrane</keyword>
<gene>
    <name evidence="7" type="ORF">OFUS_LOCUS16466</name>
</gene>
<keyword evidence="8" id="KW-1185">Reference proteome</keyword>
<evidence type="ECO:0000313" key="8">
    <source>
        <dbReference type="Proteomes" id="UP000749559"/>
    </source>
</evidence>
<evidence type="ECO:0000256" key="2">
    <source>
        <dbReference type="ARBA" id="ARBA00022692"/>
    </source>
</evidence>
<dbReference type="GO" id="GO:0007601">
    <property type="term" value="P:visual perception"/>
    <property type="evidence" value="ECO:0007669"/>
    <property type="project" value="InterPro"/>
</dbReference>
<dbReference type="InterPro" id="IPR018499">
    <property type="entry name" value="Tetraspanin/Peripherin"/>
</dbReference>
<feature type="transmembrane region" description="Helical" evidence="6">
    <location>
        <begin position="23"/>
        <end position="44"/>
    </location>
</feature>
<dbReference type="PANTHER" id="PTHR19282">
    <property type="entry name" value="TETRASPANIN"/>
    <property type="match status" value="1"/>
</dbReference>
<sequence>MPPCLAVNISEGGRCRLSIALTLFNWICVSISLALLGFGGWIQFVIQNKLYLIEQYKGDVIPYFFLGVGGLMFLINIIGGKVCLNCSRLETREAAKKFLLPMNIVSVFALLGVLAAGLLCFGGVLKLEDSFDDGIRNAMKNYKDGGEIKKEMDELQLAYKCCGADGYTDWFKVSWINENYLNVNEQSVRQKMSNGIYINDDVPFSCCNPESERPCIHHHVHDNSKHFKYNYQTGNTLHGTGCTEALMTFFADMILMNVGFTTIGAFGVQLILLILTRYLQTSIDGAYEKDPEDPTATTIGYLFNCPCGGAKEDGDSETKEELLKGTSTNPSVSPSKVKSGSRRSSKRSLRSAKSANSGYMQVGANGGIVSEEHIYANIDDIPEQPAYEQPAYEQPAYEQPVYDQQAYQQPYEEYPAY</sequence>
<feature type="region of interest" description="Disordered" evidence="5">
    <location>
        <begin position="379"/>
        <end position="417"/>
    </location>
</feature>
<feature type="transmembrane region" description="Helical" evidence="6">
    <location>
        <begin position="64"/>
        <end position="84"/>
    </location>
</feature>
<dbReference type="SUPFAM" id="SSF48652">
    <property type="entry name" value="Tetraspanin"/>
    <property type="match status" value="1"/>
</dbReference>
<keyword evidence="3 6" id="KW-1133">Transmembrane helix</keyword>
<name>A0A8J1XX84_OWEFU</name>